<evidence type="ECO:0000313" key="2">
    <source>
        <dbReference type="Proteomes" id="UP000254869"/>
    </source>
</evidence>
<name>A0A370I0Z5_9NOCA</name>
<evidence type="ECO:0000313" key="1">
    <source>
        <dbReference type="EMBL" id="RDI62904.1"/>
    </source>
</evidence>
<dbReference type="EMBL" id="QQBC01000012">
    <property type="protein sequence ID" value="RDI62904.1"/>
    <property type="molecule type" value="Genomic_DNA"/>
</dbReference>
<proteinExistence type="predicted"/>
<dbReference type="AlphaFoldDB" id="A0A370I0Z5"/>
<comment type="caution">
    <text evidence="1">The sequence shown here is derived from an EMBL/GenBank/DDBJ whole genome shotgun (WGS) entry which is preliminary data.</text>
</comment>
<accession>A0A370I0Z5</accession>
<gene>
    <name evidence="1" type="ORF">DFR76_112223</name>
</gene>
<protein>
    <submittedName>
        <fullName evidence="1">Uncharacterized protein</fullName>
    </submittedName>
</protein>
<keyword evidence="2" id="KW-1185">Reference proteome</keyword>
<organism evidence="1 2">
    <name type="scientific">Nocardia pseudobrasiliensis</name>
    <dbReference type="NCBI Taxonomy" id="45979"/>
    <lineage>
        <taxon>Bacteria</taxon>
        <taxon>Bacillati</taxon>
        <taxon>Actinomycetota</taxon>
        <taxon>Actinomycetes</taxon>
        <taxon>Mycobacteriales</taxon>
        <taxon>Nocardiaceae</taxon>
        <taxon>Nocardia</taxon>
    </lineage>
</organism>
<sequence>MEWQNTLPEDCRKCTLVNMTAVPHAARATVRKSGPVIVDAPSSNVHIRLRIDDPERQAKLRTALERIQLGNH</sequence>
<dbReference type="Proteomes" id="UP000254869">
    <property type="component" value="Unassembled WGS sequence"/>
</dbReference>
<reference evidence="1 2" key="1">
    <citation type="submission" date="2018-07" db="EMBL/GenBank/DDBJ databases">
        <title>Genomic Encyclopedia of Type Strains, Phase IV (KMG-IV): sequencing the most valuable type-strain genomes for metagenomic binning, comparative biology and taxonomic classification.</title>
        <authorList>
            <person name="Goeker M."/>
        </authorList>
    </citation>
    <scope>NUCLEOTIDE SEQUENCE [LARGE SCALE GENOMIC DNA]</scope>
    <source>
        <strain evidence="1 2">DSM 44290</strain>
    </source>
</reference>